<evidence type="ECO:0000313" key="1">
    <source>
        <dbReference type="EMBL" id="PXX46930.1"/>
    </source>
</evidence>
<name>A0A318JRF7_9BURK</name>
<comment type="caution">
    <text evidence="1">The sequence shown here is derived from an EMBL/GenBank/DDBJ whole genome shotgun (WGS) entry which is preliminary data.</text>
</comment>
<sequence length="98" mass="11155">MNRVNATELQRYQAMGLEAVLPLLAEYAKDDVSFQPIQIKLVSRWNVTVSGRHFELVLNGPKFYDSRAKSGGGSVIDLTMHLFQLNFKRAVEKFRAIL</sequence>
<dbReference type="Proteomes" id="UP000247792">
    <property type="component" value="Unassembled WGS sequence"/>
</dbReference>
<keyword evidence="2" id="KW-1185">Reference proteome</keyword>
<gene>
    <name evidence="1" type="ORF">DFR42_101506</name>
</gene>
<organism evidence="1 2">
    <name type="scientific">Undibacterium pigrum</name>
    <dbReference type="NCBI Taxonomy" id="401470"/>
    <lineage>
        <taxon>Bacteria</taxon>
        <taxon>Pseudomonadati</taxon>
        <taxon>Pseudomonadota</taxon>
        <taxon>Betaproteobacteria</taxon>
        <taxon>Burkholderiales</taxon>
        <taxon>Oxalobacteraceae</taxon>
        <taxon>Undibacterium</taxon>
    </lineage>
</organism>
<dbReference type="AlphaFoldDB" id="A0A318JRF7"/>
<reference evidence="1 2" key="1">
    <citation type="submission" date="2018-05" db="EMBL/GenBank/DDBJ databases">
        <title>Genomic Encyclopedia of Type Strains, Phase IV (KMG-IV): sequencing the most valuable type-strain genomes for metagenomic binning, comparative biology and taxonomic classification.</title>
        <authorList>
            <person name="Goeker M."/>
        </authorList>
    </citation>
    <scope>NUCLEOTIDE SEQUENCE [LARGE SCALE GENOMIC DNA]</scope>
    <source>
        <strain evidence="1 2">DSM 19792</strain>
    </source>
</reference>
<protein>
    <submittedName>
        <fullName evidence="1">Uncharacterized protein</fullName>
    </submittedName>
</protein>
<proteinExistence type="predicted"/>
<dbReference type="EMBL" id="QJKB01000001">
    <property type="protein sequence ID" value="PXX46930.1"/>
    <property type="molecule type" value="Genomic_DNA"/>
</dbReference>
<evidence type="ECO:0000313" key="2">
    <source>
        <dbReference type="Proteomes" id="UP000247792"/>
    </source>
</evidence>
<accession>A0A318JRF7</accession>